<dbReference type="PANTHER" id="PTHR30053:SF14">
    <property type="entry name" value="TRANSLATION ELONGATION FACTOR KOW-LIKE DOMAIN-CONTAINING PROTEIN"/>
    <property type="match status" value="1"/>
</dbReference>
<dbReference type="Gene3D" id="2.40.50.140">
    <property type="entry name" value="Nucleic acid-binding proteins"/>
    <property type="match status" value="2"/>
</dbReference>
<reference evidence="2" key="1">
    <citation type="journal article" date="2014" name="Front. Microbiol.">
        <title>High frequency of phylogenetically diverse reductive dehalogenase-homologous genes in deep subseafloor sedimentary metagenomes.</title>
        <authorList>
            <person name="Kawai M."/>
            <person name="Futagami T."/>
            <person name="Toyoda A."/>
            <person name="Takaki Y."/>
            <person name="Nishi S."/>
            <person name="Hori S."/>
            <person name="Arai W."/>
            <person name="Tsubouchi T."/>
            <person name="Morono Y."/>
            <person name="Uchiyama I."/>
            <person name="Ito T."/>
            <person name="Fujiyama A."/>
            <person name="Inagaki F."/>
            <person name="Takami H."/>
        </authorList>
    </citation>
    <scope>NUCLEOTIDE SEQUENCE</scope>
    <source>
        <strain evidence="2">Expedition CK06-06</strain>
    </source>
</reference>
<dbReference type="AlphaFoldDB" id="X0VJP1"/>
<dbReference type="CDD" id="cd05794">
    <property type="entry name" value="S1_EF-P_repeat_2"/>
    <property type="match status" value="1"/>
</dbReference>
<feature type="non-terminal residue" evidence="2">
    <location>
        <position position="1"/>
    </location>
</feature>
<proteinExistence type="predicted"/>
<name>X0VJP1_9ZZZZ</name>
<accession>X0VJP1</accession>
<evidence type="ECO:0000259" key="1">
    <source>
        <dbReference type="SMART" id="SM00841"/>
    </source>
</evidence>
<comment type="caution">
    <text evidence="2">The sequence shown here is derived from an EMBL/GenBank/DDBJ whole genome shotgun (WGS) entry which is preliminary data.</text>
</comment>
<protein>
    <recommendedName>
        <fullName evidence="1">Elongation factor P C-terminal domain-containing protein</fullName>
    </recommendedName>
</protein>
<dbReference type="GO" id="GO:0003746">
    <property type="term" value="F:translation elongation factor activity"/>
    <property type="evidence" value="ECO:0007669"/>
    <property type="project" value="TreeGrafter"/>
</dbReference>
<dbReference type="FunFam" id="2.40.50.140:FF:000004">
    <property type="entry name" value="Elongation factor P"/>
    <property type="match status" value="1"/>
</dbReference>
<dbReference type="Pfam" id="PF09285">
    <property type="entry name" value="Elong-fact-P_C"/>
    <property type="match status" value="1"/>
</dbReference>
<dbReference type="EMBL" id="BARS01031468">
    <property type="protein sequence ID" value="GAG18469.1"/>
    <property type="molecule type" value="Genomic_DNA"/>
</dbReference>
<dbReference type="SMART" id="SM00841">
    <property type="entry name" value="Elong-fact-P_C"/>
    <property type="match status" value="1"/>
</dbReference>
<dbReference type="InterPro" id="IPR015365">
    <property type="entry name" value="Elong-fact-P_C"/>
</dbReference>
<dbReference type="GO" id="GO:0043043">
    <property type="term" value="P:peptide biosynthetic process"/>
    <property type="evidence" value="ECO:0007669"/>
    <property type="project" value="InterPro"/>
</dbReference>
<dbReference type="GO" id="GO:0005829">
    <property type="term" value="C:cytosol"/>
    <property type="evidence" value="ECO:0007669"/>
    <property type="project" value="UniProtKB-ARBA"/>
</dbReference>
<evidence type="ECO:0000313" key="2">
    <source>
        <dbReference type="EMBL" id="GAG18469.1"/>
    </source>
</evidence>
<gene>
    <name evidence="2" type="ORF">S01H1_48967</name>
</gene>
<dbReference type="PANTHER" id="PTHR30053">
    <property type="entry name" value="ELONGATION FACTOR P"/>
    <property type="match status" value="1"/>
</dbReference>
<dbReference type="InterPro" id="IPR012340">
    <property type="entry name" value="NA-bd_OB-fold"/>
</dbReference>
<organism evidence="2">
    <name type="scientific">marine sediment metagenome</name>
    <dbReference type="NCBI Taxonomy" id="412755"/>
    <lineage>
        <taxon>unclassified sequences</taxon>
        <taxon>metagenomes</taxon>
        <taxon>ecological metagenomes</taxon>
    </lineage>
</organism>
<dbReference type="SUPFAM" id="SSF50249">
    <property type="entry name" value="Nucleic acid-binding proteins"/>
    <property type="match status" value="1"/>
</dbReference>
<sequence>SKTLRPSDVFEEAEVSKIEAKYLYQHQDKFFFSEKENPAKRFDLTTEQIGEQGKFLKPDQIIEGIIFEDKVINIFLPIKINLKVIEAPPGVKGSRAEPGTKTVTLETGAKINAPLFIEEGDIIEINTQTSQYVRRIE</sequence>
<dbReference type="InterPro" id="IPR020599">
    <property type="entry name" value="Transl_elong_fac_P/YeiP"/>
</dbReference>
<feature type="domain" description="Elongation factor P C-terminal" evidence="1">
    <location>
        <begin position="80"/>
        <end position="135"/>
    </location>
</feature>